<feature type="chain" id="PRO_5032495446" evidence="11">
    <location>
        <begin position="22"/>
        <end position="1149"/>
    </location>
</feature>
<keyword evidence="6" id="KW-0175">Coiled coil</keyword>
<feature type="domain" description="Major facilitator superfamily (MFS) profile" evidence="12">
    <location>
        <begin position="670"/>
        <end position="1130"/>
    </location>
</feature>
<dbReference type="GO" id="GO:0022857">
    <property type="term" value="F:transmembrane transporter activity"/>
    <property type="evidence" value="ECO:0007669"/>
    <property type="project" value="InterPro"/>
</dbReference>
<evidence type="ECO:0000256" key="5">
    <source>
        <dbReference type="ARBA" id="ARBA00022989"/>
    </source>
</evidence>
<feature type="transmembrane region" description="Helical" evidence="10">
    <location>
        <begin position="1009"/>
        <end position="1027"/>
    </location>
</feature>
<organism evidence="13">
    <name type="scientific">Brassica napus</name>
    <name type="common">Rape</name>
    <dbReference type="NCBI Taxonomy" id="3708"/>
    <lineage>
        <taxon>Eukaryota</taxon>
        <taxon>Viridiplantae</taxon>
        <taxon>Streptophyta</taxon>
        <taxon>Embryophyta</taxon>
        <taxon>Tracheophyta</taxon>
        <taxon>Spermatophyta</taxon>
        <taxon>Magnoliopsida</taxon>
        <taxon>eudicotyledons</taxon>
        <taxon>Gunneridae</taxon>
        <taxon>Pentapetalae</taxon>
        <taxon>rosids</taxon>
        <taxon>malvids</taxon>
        <taxon>Brassicales</taxon>
        <taxon>Brassicaceae</taxon>
        <taxon>Brassiceae</taxon>
        <taxon>Brassica</taxon>
    </lineage>
</organism>
<dbReference type="PANTHER" id="PTHR23505">
    <property type="entry name" value="SPINSTER"/>
    <property type="match status" value="1"/>
</dbReference>
<feature type="region of interest" description="Disordered" evidence="9">
    <location>
        <begin position="145"/>
        <end position="172"/>
    </location>
</feature>
<dbReference type="SUPFAM" id="SSF103473">
    <property type="entry name" value="MFS general substrate transporter"/>
    <property type="match status" value="1"/>
</dbReference>
<evidence type="ECO:0000313" key="13">
    <source>
        <dbReference type="EMBL" id="CAF1860795.1"/>
    </source>
</evidence>
<keyword evidence="11" id="KW-0732">Signal</keyword>
<dbReference type="InterPro" id="IPR011701">
    <property type="entry name" value="MFS"/>
</dbReference>
<protein>
    <submittedName>
        <fullName evidence="13">(rape) hypothetical protein</fullName>
    </submittedName>
</protein>
<evidence type="ECO:0000256" key="7">
    <source>
        <dbReference type="ARBA" id="ARBA00023136"/>
    </source>
</evidence>
<feature type="region of interest" description="Disordered" evidence="9">
    <location>
        <begin position="193"/>
        <end position="538"/>
    </location>
</feature>
<dbReference type="Pfam" id="PF08243">
    <property type="entry name" value="SPT2"/>
    <property type="match status" value="1"/>
</dbReference>
<dbReference type="Proteomes" id="UP001295469">
    <property type="component" value="Chromosome C04"/>
</dbReference>
<feature type="transmembrane region" description="Helical" evidence="10">
    <location>
        <begin position="976"/>
        <end position="997"/>
    </location>
</feature>
<feature type="transmembrane region" description="Helical" evidence="10">
    <location>
        <begin position="841"/>
        <end position="860"/>
    </location>
</feature>
<feature type="transmembrane region" description="Helical" evidence="10">
    <location>
        <begin position="1033"/>
        <end position="1056"/>
    </location>
</feature>
<evidence type="ECO:0000259" key="12">
    <source>
        <dbReference type="PROSITE" id="PS50850"/>
    </source>
</evidence>
<evidence type="ECO:0000256" key="9">
    <source>
        <dbReference type="SAM" id="MobiDB-lite"/>
    </source>
</evidence>
<feature type="transmembrane region" description="Helical" evidence="10">
    <location>
        <begin position="811"/>
        <end position="829"/>
    </location>
</feature>
<evidence type="ECO:0000256" key="11">
    <source>
        <dbReference type="SAM" id="SignalP"/>
    </source>
</evidence>
<dbReference type="AlphaFoldDB" id="A0A816JU52"/>
<feature type="transmembrane region" description="Helical" evidence="10">
    <location>
        <begin position="664"/>
        <end position="683"/>
    </location>
</feature>
<keyword evidence="5 10" id="KW-1133">Transmembrane helix</keyword>
<dbReference type="InterPro" id="IPR013256">
    <property type="entry name" value="Chromatin_SPT2"/>
</dbReference>
<proteinExistence type="inferred from homology"/>
<dbReference type="PROSITE" id="PS50850">
    <property type="entry name" value="MFS"/>
    <property type="match status" value="1"/>
</dbReference>
<feature type="transmembrane region" description="Helical" evidence="10">
    <location>
        <begin position="937"/>
        <end position="956"/>
    </location>
</feature>
<dbReference type="Pfam" id="PF07690">
    <property type="entry name" value="MFS_1"/>
    <property type="match status" value="1"/>
</dbReference>
<dbReference type="Gene3D" id="1.20.1250.20">
    <property type="entry name" value="MFS general substrate transporter like domains"/>
    <property type="match status" value="1"/>
</dbReference>
<comment type="similarity">
    <text evidence="8">Belongs to the major facilitator superfamily. Spinster (TC 2.A.1.49) family.</text>
</comment>
<accession>A0A816JU52</accession>
<dbReference type="EMBL" id="HG994368">
    <property type="protein sequence ID" value="CAF1860795.1"/>
    <property type="molecule type" value="Genomic_DNA"/>
</dbReference>
<dbReference type="InterPro" id="IPR036259">
    <property type="entry name" value="MFS_trans_sf"/>
</dbReference>
<dbReference type="PANTHER" id="PTHR23505:SF79">
    <property type="entry name" value="PROTEIN SPINSTER"/>
    <property type="match status" value="1"/>
</dbReference>
<feature type="region of interest" description="Disordered" evidence="9">
    <location>
        <begin position="108"/>
        <end position="132"/>
    </location>
</feature>
<feature type="compositionally biased region" description="Polar residues" evidence="9">
    <location>
        <begin position="310"/>
        <end position="408"/>
    </location>
</feature>
<feature type="compositionally biased region" description="Basic and acidic residues" evidence="9">
    <location>
        <begin position="475"/>
        <end position="488"/>
    </location>
</feature>
<dbReference type="InterPro" id="IPR020846">
    <property type="entry name" value="MFS_dom"/>
</dbReference>
<evidence type="ECO:0000256" key="3">
    <source>
        <dbReference type="ARBA" id="ARBA00022448"/>
    </source>
</evidence>
<keyword evidence="7 10" id="KW-0472">Membrane</keyword>
<dbReference type="CDD" id="cd17328">
    <property type="entry name" value="MFS_spinster_like"/>
    <property type="match status" value="1"/>
</dbReference>
<feature type="transmembrane region" description="Helical" evidence="10">
    <location>
        <begin position="725"/>
        <end position="744"/>
    </location>
</feature>
<evidence type="ECO:0000256" key="1">
    <source>
        <dbReference type="ARBA" id="ARBA00004141"/>
    </source>
</evidence>
<dbReference type="SMART" id="SM00784">
    <property type="entry name" value="SPT2"/>
    <property type="match status" value="1"/>
</dbReference>
<keyword evidence="3" id="KW-0813">Transport</keyword>
<evidence type="ECO:0000256" key="6">
    <source>
        <dbReference type="ARBA" id="ARBA00023054"/>
    </source>
</evidence>
<evidence type="ECO:0000256" key="2">
    <source>
        <dbReference type="ARBA" id="ARBA00006461"/>
    </source>
</evidence>
<feature type="compositionally biased region" description="Polar residues" evidence="9">
    <location>
        <begin position="210"/>
        <end position="219"/>
    </location>
</feature>
<name>A0A816JU52_BRANA</name>
<evidence type="ECO:0000256" key="10">
    <source>
        <dbReference type="SAM" id="Phobius"/>
    </source>
</evidence>
<feature type="compositionally biased region" description="Polar residues" evidence="9">
    <location>
        <begin position="264"/>
        <end position="289"/>
    </location>
</feature>
<sequence>MRGARWRILATPLLSFFVSGSFDFSCFPLYPSENLKSPSIPPESLLSSSISLLAASVSSRRSYALFRFFLFSSSQFGFVRSYRFLCFSPIPDQIQDLDEEAGYDDYYSDDNGLDEYEDDEEEQQEVPPKEELEYLELRQKIKESIRKKQGKGSVPPQSSQDRRKKLPYNDFGSFFGPSRPVISSRVIQESKSLLENEIKNSNQPKKRPAPTSSSGVRNVSQEKRPKPVSAVRRKVETLKDTRDYSFLLSDDAELPVPKREPLSRSGSFRNSESQSAQLSARPKQQSSGINGRAAHGPPPREEKRPVVSANGHSRPSSSGSQMNHSRPGASSGSKMQSRPVSGRPASSGSSQLQHSRPTPSGSQMQQRAAPSGSQRPGSSINRQAPTRPQGSSMNGQSANRNGQPSSRSAPAKVPMDHRRQMSSSGHGVGPARSVSTSKPLPSRTALERKPSSSAGKSSLQSAQRPSSRPMSSDPRQQRLAEQQRKVSRDPSTSRMIPKQSAPTSKHQKMSKPAPKRPPQRDLDDRRPLKKKKPAVMSEDAKALSMIRQMFNTDRYAGRDYDDRDMEAGFDDIMKEERRSARIAREEDEKEARLIAEEEERERRRKLRKLRLSLKNLCLRNQMVTKEDDCLPPAAEPSRCCSPSSTTPPAELETIRSLEIVESSFLSPVWLLVIFCIINLLNYMDRGAIASNGVNGSTKSCNDKGKCIPATGIQGHYNLSNFEDGVLSSSFMVGLLIASPVFASLAKSFNPFRLIGVGLTVWTVAVVGCGSSFAFWFIVLCRMFVGVGEASFISLAAPFIDDNAPHKQKAAWLGLFYMCIPSGVALGYVYGGYVGKHFSWRYAFWGEAVLMAPFAVLGFLIKPLQLKGFPSTDSVEVMASSLGAEVSKNNNHLQAGNEIKHDEVEVSIEIGRSSYANTVWKSITQFARDMKVLCKERVFVVNVLGSYVAYNFVIGAYSYWGPKAGYNIYKMKNADMIFGAVTIICGIVGTLSGGLILDHVTSTIPNAFKLLSGATFIGATCCFTAFTLKSLYGFVALFAIGELLVFATQAPVNYVCLHCVEPSLRPLSMAISTVAIHIFGDVPSSPLVGIVQDHIDSWRKTALILTSVLFLAAAIWFIGMFINIVDRFNEEAESENPRSRQEQSIMVMNS</sequence>
<keyword evidence="4 10" id="KW-0812">Transmembrane</keyword>
<feature type="signal peptide" evidence="11">
    <location>
        <begin position="1"/>
        <end position="21"/>
    </location>
</feature>
<gene>
    <name evidence="13" type="ORF">DARMORV10_C04P52030.1</name>
</gene>
<evidence type="ECO:0000256" key="8">
    <source>
        <dbReference type="ARBA" id="ARBA00024338"/>
    </source>
</evidence>
<reference evidence="13" key="1">
    <citation type="submission" date="2021-01" db="EMBL/GenBank/DDBJ databases">
        <authorList>
            <consortium name="Genoscope - CEA"/>
            <person name="William W."/>
        </authorList>
    </citation>
    <scope>NUCLEOTIDE SEQUENCE</scope>
</reference>
<feature type="compositionally biased region" description="Basic and acidic residues" evidence="9">
    <location>
        <begin position="233"/>
        <end position="243"/>
    </location>
</feature>
<dbReference type="InterPro" id="IPR044770">
    <property type="entry name" value="MFS_spinster-like"/>
</dbReference>
<dbReference type="GO" id="GO:0016020">
    <property type="term" value="C:membrane"/>
    <property type="evidence" value="ECO:0007669"/>
    <property type="project" value="UniProtKB-SubCell"/>
</dbReference>
<feature type="transmembrane region" description="Helical" evidence="10">
    <location>
        <begin position="1102"/>
        <end position="1124"/>
    </location>
</feature>
<comment type="subcellular location">
    <subcellularLocation>
        <location evidence="1">Membrane</location>
        <topology evidence="1">Multi-pass membrane protein</topology>
    </subcellularLocation>
</comment>
<feature type="transmembrane region" description="Helical" evidence="10">
    <location>
        <begin position="751"/>
        <end position="776"/>
    </location>
</feature>
<feature type="compositionally biased region" description="Acidic residues" evidence="9">
    <location>
        <begin position="108"/>
        <end position="124"/>
    </location>
</feature>
<feature type="compositionally biased region" description="Low complexity" evidence="9">
    <location>
        <begin position="451"/>
        <end position="474"/>
    </location>
</feature>
<feature type="compositionally biased region" description="Polar residues" evidence="9">
    <location>
        <begin position="489"/>
        <end position="504"/>
    </location>
</feature>
<evidence type="ECO:0000256" key="4">
    <source>
        <dbReference type="ARBA" id="ARBA00022692"/>
    </source>
</evidence>
<comment type="similarity">
    <text evidence="2">Belongs to the SPT2 family.</text>
</comment>